<dbReference type="Proteomes" id="UP001174909">
    <property type="component" value="Unassembled WGS sequence"/>
</dbReference>
<gene>
    <name evidence="4" type="ORF">GBAR_LOCUS8378</name>
</gene>
<protein>
    <submittedName>
        <fullName evidence="4">Kinesin-1 heavy chain</fullName>
    </submittedName>
</protein>
<evidence type="ECO:0000256" key="1">
    <source>
        <dbReference type="SAM" id="Coils"/>
    </source>
</evidence>
<dbReference type="AlphaFoldDB" id="A0AA35RMU1"/>
<evidence type="ECO:0000256" key="3">
    <source>
        <dbReference type="SAM" id="Phobius"/>
    </source>
</evidence>
<keyword evidence="3" id="KW-0812">Transmembrane</keyword>
<name>A0AA35RMU1_GEOBA</name>
<feature type="transmembrane region" description="Helical" evidence="3">
    <location>
        <begin position="195"/>
        <end position="215"/>
    </location>
</feature>
<keyword evidence="1" id="KW-0175">Coiled coil</keyword>
<feature type="region of interest" description="Disordered" evidence="2">
    <location>
        <begin position="153"/>
        <end position="184"/>
    </location>
</feature>
<feature type="compositionally biased region" description="Polar residues" evidence="2">
    <location>
        <begin position="13"/>
        <end position="22"/>
    </location>
</feature>
<feature type="region of interest" description="Disordered" evidence="2">
    <location>
        <begin position="1"/>
        <end position="22"/>
    </location>
</feature>
<sequence>MTAKLRSKGSDDTMATASPSNRQLQFIERNLEEITRVHKKTVSENAEMQREIPRLHGVMACKSKRIGELENMLREMKETFSKEYDRLRQENEKMKQSFMAKLKEKEREYQHERIVRRQGPQIVRPVIQQRASQSSASRDTLLAGAGVTVIGQRKKPPQLSLEQETQAPSEGGGESTGTSDSAAAASSSQLSKSTATQTTALICLVLLYLLATLLWQQQHTLVARGLLLWEW</sequence>
<keyword evidence="3" id="KW-0472">Membrane</keyword>
<evidence type="ECO:0000256" key="2">
    <source>
        <dbReference type="SAM" id="MobiDB-lite"/>
    </source>
</evidence>
<keyword evidence="3" id="KW-1133">Transmembrane helix</keyword>
<dbReference type="EMBL" id="CASHTH010001241">
    <property type="protein sequence ID" value="CAI8013146.1"/>
    <property type="molecule type" value="Genomic_DNA"/>
</dbReference>
<comment type="caution">
    <text evidence="4">The sequence shown here is derived from an EMBL/GenBank/DDBJ whole genome shotgun (WGS) entry which is preliminary data.</text>
</comment>
<evidence type="ECO:0000313" key="4">
    <source>
        <dbReference type="EMBL" id="CAI8013146.1"/>
    </source>
</evidence>
<keyword evidence="5" id="KW-1185">Reference proteome</keyword>
<proteinExistence type="predicted"/>
<feature type="coiled-coil region" evidence="1">
    <location>
        <begin position="31"/>
        <end position="108"/>
    </location>
</feature>
<accession>A0AA35RMU1</accession>
<evidence type="ECO:0000313" key="5">
    <source>
        <dbReference type="Proteomes" id="UP001174909"/>
    </source>
</evidence>
<reference evidence="4" key="1">
    <citation type="submission" date="2023-03" db="EMBL/GenBank/DDBJ databases">
        <authorList>
            <person name="Steffen K."/>
            <person name="Cardenas P."/>
        </authorList>
    </citation>
    <scope>NUCLEOTIDE SEQUENCE</scope>
</reference>
<organism evidence="4 5">
    <name type="scientific">Geodia barretti</name>
    <name type="common">Barrett's horny sponge</name>
    <dbReference type="NCBI Taxonomy" id="519541"/>
    <lineage>
        <taxon>Eukaryota</taxon>
        <taxon>Metazoa</taxon>
        <taxon>Porifera</taxon>
        <taxon>Demospongiae</taxon>
        <taxon>Heteroscleromorpha</taxon>
        <taxon>Tetractinellida</taxon>
        <taxon>Astrophorina</taxon>
        <taxon>Geodiidae</taxon>
        <taxon>Geodia</taxon>
    </lineage>
</organism>